<organism evidence="1">
    <name type="scientific">hydrothermal vent metagenome</name>
    <dbReference type="NCBI Taxonomy" id="652676"/>
    <lineage>
        <taxon>unclassified sequences</taxon>
        <taxon>metagenomes</taxon>
        <taxon>ecological metagenomes</taxon>
    </lineage>
</organism>
<accession>A0A3B1E5S1</accession>
<evidence type="ECO:0000313" key="1">
    <source>
        <dbReference type="EMBL" id="VAY86873.1"/>
    </source>
</evidence>
<gene>
    <name evidence="1" type="ORF">MNB_ARC-1_1096</name>
</gene>
<proteinExistence type="predicted"/>
<sequence>MIKYVTKVLSTIKIIDNSLVVYLCAISVKTIKNKEYPKTR</sequence>
<reference evidence="1" key="1">
    <citation type="submission" date="2018-10" db="EMBL/GenBank/DDBJ databases">
        <authorList>
            <person name="Aoki K."/>
        </authorList>
    </citation>
    <scope>NUCLEOTIDE SEQUENCE</scope>
</reference>
<protein>
    <submittedName>
        <fullName evidence="1">Uncharacterized protein</fullName>
    </submittedName>
</protein>
<name>A0A3B1E5S1_9ZZZZ</name>
<dbReference type="EMBL" id="UOYO01000017">
    <property type="protein sequence ID" value="VAY86873.1"/>
    <property type="molecule type" value="Genomic_DNA"/>
</dbReference>
<dbReference type="AlphaFoldDB" id="A0A3B1E5S1"/>